<keyword evidence="2" id="KW-1185">Reference proteome</keyword>
<evidence type="ECO:0000313" key="2">
    <source>
        <dbReference type="Proteomes" id="UP000273828"/>
    </source>
</evidence>
<protein>
    <submittedName>
        <fullName evidence="1">Uncharacterized protein</fullName>
    </submittedName>
</protein>
<sequence length="74" mass="8206">MGEFTARFPRRSRLSFTPSTLAIGSTGKNWSANSAPVTLEFQRLDAFSLVPIPKSNGFVGRCDRARSARYLRPS</sequence>
<proteinExistence type="predicted"/>
<reference evidence="1 2" key="1">
    <citation type="submission" date="2018-10" db="EMBL/GenBank/DDBJ databases">
        <title>Natrarchaeobius chitinivorans gen. nov., sp. nov., and Natrarchaeobius haloalkaliphilus sp. nov., alkaliphilic, chitin-utilizing haloarchaea from hypersaline alkaline lakes.</title>
        <authorList>
            <person name="Sorokin D.Y."/>
            <person name="Elcheninov A.G."/>
            <person name="Kostrikina N.A."/>
            <person name="Bale N.J."/>
            <person name="Sinninghe Damste J.S."/>
            <person name="Khijniak T.V."/>
            <person name="Kublanov I.V."/>
            <person name="Toshchakov S.V."/>
        </authorList>
    </citation>
    <scope>NUCLEOTIDE SEQUENCE [LARGE SCALE GENOMIC DNA]</scope>
    <source>
        <strain evidence="1 2">AArcht-Sl</strain>
    </source>
</reference>
<evidence type="ECO:0000313" key="1">
    <source>
        <dbReference type="EMBL" id="RQG88010.1"/>
    </source>
</evidence>
<accession>A0A3N6LLJ7</accession>
<organism evidence="1 2">
    <name type="scientific">Natrarchaeobius halalkaliphilus</name>
    <dbReference type="NCBI Taxonomy" id="1679091"/>
    <lineage>
        <taxon>Archaea</taxon>
        <taxon>Methanobacteriati</taxon>
        <taxon>Methanobacteriota</taxon>
        <taxon>Stenosarchaea group</taxon>
        <taxon>Halobacteria</taxon>
        <taxon>Halobacteriales</taxon>
        <taxon>Natrialbaceae</taxon>
        <taxon>Natrarchaeobius</taxon>
    </lineage>
</organism>
<dbReference type="AlphaFoldDB" id="A0A3N6LLJ7"/>
<dbReference type="Proteomes" id="UP000273828">
    <property type="component" value="Unassembled WGS sequence"/>
</dbReference>
<comment type="caution">
    <text evidence="1">The sequence shown here is derived from an EMBL/GenBank/DDBJ whole genome shotgun (WGS) entry which is preliminary data.</text>
</comment>
<gene>
    <name evidence="1" type="ORF">EA462_14225</name>
</gene>
<name>A0A3N6LLJ7_9EURY</name>
<dbReference type="EMBL" id="REFY01000005">
    <property type="protein sequence ID" value="RQG88010.1"/>
    <property type="molecule type" value="Genomic_DNA"/>
</dbReference>